<keyword evidence="1" id="KW-0614">Plasmid</keyword>
<dbReference type="AlphaFoldDB" id="A0A7D5KGE9"/>
<sequence length="37" mass="4243">MAGIIPAILFPSCRHKQVLNLTVPELHLPELSHHFPW</sequence>
<geneLocation type="plasmid" evidence="1">
    <name>pP12375-1FII</name>
</geneLocation>
<dbReference type="EMBL" id="MN821366">
    <property type="protein sequence ID" value="QLG00764.1"/>
    <property type="molecule type" value="Genomic_DNA"/>
</dbReference>
<organism evidence="1">
    <name type="scientific">Leclercia adecarboxylata</name>
    <dbReference type="NCBI Taxonomy" id="83655"/>
    <lineage>
        <taxon>Bacteria</taxon>
        <taxon>Pseudomonadati</taxon>
        <taxon>Pseudomonadota</taxon>
        <taxon>Gammaproteobacteria</taxon>
        <taxon>Enterobacterales</taxon>
        <taxon>Enterobacteriaceae</taxon>
        <taxon>Leclercia</taxon>
    </lineage>
</organism>
<name>A0A7D5KGE9_9ENTR</name>
<proteinExistence type="predicted"/>
<protein>
    <submittedName>
        <fullName evidence="1">Uncharacterized protein</fullName>
    </submittedName>
</protein>
<reference evidence="1" key="1">
    <citation type="submission" date="2019-12" db="EMBL/GenBank/DDBJ databases">
        <authorList>
            <person name="Zhou D."/>
        </authorList>
    </citation>
    <scope>NUCLEOTIDE SEQUENCE</scope>
    <source>
        <strain evidence="1">P12375</strain>
        <plasmid evidence="1">pP12375-1FII</plasmid>
    </source>
</reference>
<accession>A0A7D5KGE9</accession>
<evidence type="ECO:0000313" key="1">
    <source>
        <dbReference type="EMBL" id="QLG00764.1"/>
    </source>
</evidence>